<dbReference type="Proteomes" id="UP000198460">
    <property type="component" value="Unassembled WGS sequence"/>
</dbReference>
<feature type="region of interest" description="Disordered" evidence="1">
    <location>
        <begin position="269"/>
        <end position="303"/>
    </location>
</feature>
<name>A0A238H885_9BURK</name>
<sequence length="415" mass="47962">MQRGRRRARRQRGEMIDRRRHAGRCRTARRRQRRERARAEADPLQAADQHLEPRREPGEAARHGDIALDREPRHGRRDDLMRGRDGARRAGRLHGEQILRDRRDDADCVAGECARGKQQACLVDIQQQLADRRAQRRHVQAEADLGARERRLRVDRRGEPQILQRGRLRVQVRRHVGREHEEKRVARVDLGCHAVEIDGVDHVRAGHENAARLRQRRPVLEIGERFRGRDHLRAGRARRQRVPDVARVEIGRGLVELRQLPGGRHALRARAGWQHATKAGGDGKREPHARRDAGPRPVADQPRQLEHRAAFERARQIAFVRVARLIERQHVGDDRPRVDERDAWVRRLACREPRERAQRVGAAAIGRRHVDRQLRQPCEHGVVERRIATCAAAQRRTARRVELPARHACRVGAAA</sequence>
<feature type="compositionally biased region" description="Basic and acidic residues" evidence="1">
    <location>
        <begin position="49"/>
        <end position="93"/>
    </location>
</feature>
<protein>
    <submittedName>
        <fullName evidence="2">Uncharacterized protein</fullName>
    </submittedName>
</protein>
<feature type="compositionally biased region" description="Basic residues" evidence="1">
    <location>
        <begin position="1"/>
        <end position="10"/>
    </location>
</feature>
<accession>A0A238H885</accession>
<evidence type="ECO:0000313" key="2">
    <source>
        <dbReference type="EMBL" id="SMG01546.1"/>
    </source>
</evidence>
<dbReference type="AlphaFoldDB" id="A0A238H885"/>
<dbReference type="EMBL" id="FXAN01000075">
    <property type="protein sequence ID" value="SMG01546.1"/>
    <property type="molecule type" value="Genomic_DNA"/>
</dbReference>
<evidence type="ECO:0000256" key="1">
    <source>
        <dbReference type="SAM" id="MobiDB-lite"/>
    </source>
</evidence>
<feature type="region of interest" description="Disordered" evidence="1">
    <location>
        <begin position="1"/>
        <end position="93"/>
    </location>
</feature>
<feature type="compositionally biased region" description="Basic and acidic residues" evidence="1">
    <location>
        <begin position="281"/>
        <end position="294"/>
    </location>
</feature>
<evidence type="ECO:0000313" key="3">
    <source>
        <dbReference type="Proteomes" id="UP000198460"/>
    </source>
</evidence>
<reference evidence="2 3" key="1">
    <citation type="submission" date="2017-04" db="EMBL/GenBank/DDBJ databases">
        <authorList>
            <person name="Afonso C.L."/>
            <person name="Miller P.J."/>
            <person name="Scott M.A."/>
            <person name="Spackman E."/>
            <person name="Goraichik I."/>
            <person name="Dimitrov K.M."/>
            <person name="Suarez D.L."/>
            <person name="Swayne D.E."/>
        </authorList>
    </citation>
    <scope>NUCLEOTIDE SEQUENCE [LARGE SCALE GENOMIC DNA]</scope>
    <source>
        <strain evidence="2">LMG 28154</strain>
    </source>
</reference>
<organism evidence="2 3">
    <name type="scientific">Burkholderia singularis</name>
    <dbReference type="NCBI Taxonomy" id="1503053"/>
    <lineage>
        <taxon>Bacteria</taxon>
        <taxon>Pseudomonadati</taxon>
        <taxon>Pseudomonadota</taxon>
        <taxon>Betaproteobacteria</taxon>
        <taxon>Burkholderiales</taxon>
        <taxon>Burkholderiaceae</taxon>
        <taxon>Burkholderia</taxon>
        <taxon>pseudomallei group</taxon>
    </lineage>
</organism>
<gene>
    <name evidence="2" type="ORF">BSIN_4426</name>
</gene>
<feature type="compositionally biased region" description="Basic residues" evidence="1">
    <location>
        <begin position="18"/>
        <end position="36"/>
    </location>
</feature>
<proteinExistence type="predicted"/>